<dbReference type="SUPFAM" id="SSF48452">
    <property type="entry name" value="TPR-like"/>
    <property type="match status" value="5"/>
</dbReference>
<dbReference type="GeneTree" id="ENSGT00940000161150"/>
<evidence type="ECO:0000256" key="2">
    <source>
        <dbReference type="ARBA" id="ARBA00022803"/>
    </source>
</evidence>
<feature type="repeat" description="TPR" evidence="3">
    <location>
        <begin position="287"/>
        <end position="320"/>
    </location>
</feature>
<feature type="region of interest" description="Disordered" evidence="4">
    <location>
        <begin position="215"/>
        <end position="234"/>
    </location>
</feature>
<gene>
    <name evidence="5" type="primary">TTC6</name>
    <name evidence="5" type="synonym">ttc6</name>
</gene>
<keyword evidence="6" id="KW-1185">Reference proteome</keyword>
<reference evidence="5" key="1">
    <citation type="submission" date="2025-08" db="UniProtKB">
        <authorList>
            <consortium name="Ensembl"/>
        </authorList>
    </citation>
    <scope>IDENTIFICATION</scope>
</reference>
<feature type="repeat" description="TPR" evidence="3">
    <location>
        <begin position="1055"/>
        <end position="1088"/>
    </location>
</feature>
<feature type="repeat" description="TPR" evidence="3">
    <location>
        <begin position="1123"/>
        <end position="1156"/>
    </location>
</feature>
<dbReference type="Pfam" id="PF13181">
    <property type="entry name" value="TPR_8"/>
    <property type="match status" value="4"/>
</dbReference>
<dbReference type="Ensembl" id="ENSOKIT00005019639.1">
    <property type="protein sequence ID" value="ENSOKIP00005018424.1"/>
    <property type="gene ID" value="ENSOKIG00005008113.1"/>
</dbReference>
<feature type="repeat" description="TPR" evidence="3">
    <location>
        <begin position="1089"/>
        <end position="1122"/>
    </location>
</feature>
<dbReference type="PANTHER" id="PTHR44858">
    <property type="entry name" value="TETRATRICOPEPTIDE REPEAT PROTEIN 6"/>
    <property type="match status" value="1"/>
</dbReference>
<accession>A0A8C7DF13</accession>
<organism evidence="5 6">
    <name type="scientific">Oncorhynchus kisutch</name>
    <name type="common">Coho salmon</name>
    <name type="synonym">Salmo kisutch</name>
    <dbReference type="NCBI Taxonomy" id="8019"/>
    <lineage>
        <taxon>Eukaryota</taxon>
        <taxon>Metazoa</taxon>
        <taxon>Chordata</taxon>
        <taxon>Craniata</taxon>
        <taxon>Vertebrata</taxon>
        <taxon>Euteleostomi</taxon>
        <taxon>Actinopterygii</taxon>
        <taxon>Neopterygii</taxon>
        <taxon>Teleostei</taxon>
        <taxon>Protacanthopterygii</taxon>
        <taxon>Salmoniformes</taxon>
        <taxon>Salmonidae</taxon>
        <taxon>Salmoninae</taxon>
        <taxon>Oncorhynchus</taxon>
    </lineage>
</organism>
<dbReference type="InterPro" id="IPR011990">
    <property type="entry name" value="TPR-like_helical_dom_sf"/>
</dbReference>
<feature type="repeat" description="TPR" evidence="3">
    <location>
        <begin position="457"/>
        <end position="490"/>
    </location>
</feature>
<dbReference type="SMART" id="SM00028">
    <property type="entry name" value="TPR"/>
    <property type="match status" value="21"/>
</dbReference>
<feature type="repeat" description="TPR" evidence="3">
    <location>
        <begin position="1157"/>
        <end position="1190"/>
    </location>
</feature>
<evidence type="ECO:0000313" key="6">
    <source>
        <dbReference type="Proteomes" id="UP000694557"/>
    </source>
</evidence>
<dbReference type="InterPro" id="IPR050498">
    <property type="entry name" value="Ycf3"/>
</dbReference>
<keyword evidence="2 3" id="KW-0802">TPR repeat</keyword>
<evidence type="ECO:0000313" key="5">
    <source>
        <dbReference type="Ensembl" id="ENSOKIP00005018424.1"/>
    </source>
</evidence>
<evidence type="ECO:0000256" key="4">
    <source>
        <dbReference type="SAM" id="MobiDB-lite"/>
    </source>
</evidence>
<proteinExistence type="predicted"/>
<reference evidence="5" key="2">
    <citation type="submission" date="2025-09" db="UniProtKB">
        <authorList>
            <consortium name="Ensembl"/>
        </authorList>
    </citation>
    <scope>IDENTIFICATION</scope>
</reference>
<dbReference type="PANTHER" id="PTHR44858:SF1">
    <property type="entry name" value="UDP-N-ACETYLGLUCOSAMINE--PEPTIDE N-ACETYLGLUCOSAMINYLTRANSFERASE SPINDLY-RELATED"/>
    <property type="match status" value="1"/>
</dbReference>
<dbReference type="Pfam" id="PF13432">
    <property type="entry name" value="TPR_16"/>
    <property type="match status" value="1"/>
</dbReference>
<dbReference type="Proteomes" id="UP000694557">
    <property type="component" value="Unassembled WGS sequence"/>
</dbReference>
<feature type="repeat" description="TPR" evidence="3">
    <location>
        <begin position="769"/>
        <end position="802"/>
    </location>
</feature>
<evidence type="ECO:0000256" key="1">
    <source>
        <dbReference type="ARBA" id="ARBA00022737"/>
    </source>
</evidence>
<name>A0A8C7DF13_ONCKI</name>
<dbReference type="Gene3D" id="1.25.40.10">
    <property type="entry name" value="Tetratricopeptide repeat domain"/>
    <property type="match status" value="8"/>
</dbReference>
<keyword evidence="1" id="KW-0677">Repeat</keyword>
<protein>
    <submittedName>
        <fullName evidence="5">Tetratricopeptide repeat domain 6</fullName>
    </submittedName>
</protein>
<feature type="repeat" description="TPR" evidence="3">
    <location>
        <begin position="595"/>
        <end position="628"/>
    </location>
</feature>
<dbReference type="PROSITE" id="PS50005">
    <property type="entry name" value="TPR"/>
    <property type="match status" value="10"/>
</dbReference>
<feature type="repeat" description="TPR" evidence="3">
    <location>
        <begin position="526"/>
        <end position="559"/>
    </location>
</feature>
<dbReference type="PROSITE" id="PS50293">
    <property type="entry name" value="TPR_REGION"/>
    <property type="match status" value="2"/>
</dbReference>
<sequence length="1226" mass="139275">MVSLFTILTQLKRPFSAPHLNPEPEAFLKVSCDFATVTRELEVVRQQLSSTVLAEETHPQVTPTVQQEADHQAPAAGPNTEELTPALSQSQLQYRRDRGRVMMAEPVRGGSISHSKRKVAKGGKKLCPAKLAYIHEKLQEPPRTLISESVCQLLPIKPTTCLSEEPPLPLPLPRYPSLPLVLDFESFASDQGGIPDVLPPREWVRDIWDACSTSKKESDSSKRAPSSSLQSGALKKPGEKVLMLDEIQPLDWVDLSLTLDQGLTTGDLEGEVAKLTQAIAQQDRPSAFDLCRRGALQKKLGRLNQALEDLNAAISLEPYLLDAYWHRHSIYLLRNNQNSALDDLNFIIKHTKKHADAFKSKAEIYRVRGETTLAIINYTQAIKCRPEDDDNYFKRAEMYEKRNEILLAMEDYAKTFTINPGRTDALLTHGLQYFHSCNWMVALSDFTLLLQRDPSHAIARTYRGRIYAKVGQYQEAIEDFSLAVHLDPNDWLAFYHRGCLLRKRMPDISLQDLSTSVLINDSQENLSAFLHRGLLYTERRQWQQAVFDFEAVIKLDRSVALAHVNLGLIFMLNMGQNYEAIRMFSNALRVDPTYIRGYICRAQAYRNVNDLKRALKDLTRATHMKPDAQQLYIMRGQYLCDMEQFDLATFCIQYAAEMNKGSSPIQQAAVQSFLGNDAKAIACLEAASNNRSSPPILILLGKTQMKARKFMVGCYVLGYHAFDAFSNAVKINPDYADAYHQRGLCRMRLQQSKSVQDFNRALFINPNLFQVYLSRAAFYGAKGRYSKAILNCNEAIKIQPKSVRVYLYRGALKFYLKVYKGAVEDLTMALRIDKTCSFAHYNRGVCYQQLKEYELALRDYGIVLLLPSKKEIDLKVLINRALLYVELSDHHNALQALFTHTALTTSYNELYDLCVRACLGVSSRLGQLQESVEAYSQAMQISPFFLDAYVGRGNACMDYGHTHATKQAQRDFLSALHLNPLCSNARICLAYNFQVFGFFQRAWNQFTVAAEIDSKCWKAFEGRAVINLQMGNTYAAFQDINMALKVPHCYFATTLELLTNRGVINQFMGDKANAMKDYQRAISLNPKYALAFFNAANLYFYNRQFEQACEHYSQAFELDPEDESAVLNRAITRALLRKVPEALQDFSEALRLNPYSSHVFFNRANLYSSLRQYRNAEKDLSQALLLQPNDALVYKLRADVRGHLGLTDQAMQDYRTAVELQEALEG</sequence>
<evidence type="ECO:0000256" key="3">
    <source>
        <dbReference type="PROSITE-ProRule" id="PRU00339"/>
    </source>
</evidence>
<dbReference type="AlphaFoldDB" id="A0A8C7DF13"/>
<dbReference type="InterPro" id="IPR019734">
    <property type="entry name" value="TPR_rpt"/>
</dbReference>
<dbReference type="Pfam" id="PF00515">
    <property type="entry name" value="TPR_1"/>
    <property type="match status" value="1"/>
</dbReference>
<feature type="region of interest" description="Disordered" evidence="4">
    <location>
        <begin position="55"/>
        <end position="86"/>
    </location>
</feature>
<feature type="repeat" description="TPR" evidence="3">
    <location>
        <begin position="355"/>
        <end position="388"/>
    </location>
</feature>